<protein>
    <submittedName>
        <fullName evidence="3">Alpha/beta hydrolase</fullName>
    </submittedName>
</protein>
<keyword evidence="4" id="KW-1185">Reference proteome</keyword>
<accession>A0A5C8NM22</accession>
<dbReference type="InterPro" id="IPR000073">
    <property type="entry name" value="AB_hydrolase_1"/>
</dbReference>
<comment type="caution">
    <text evidence="3">The sequence shown here is derived from an EMBL/GenBank/DDBJ whole genome shotgun (WGS) entry which is preliminary data.</text>
</comment>
<evidence type="ECO:0000256" key="1">
    <source>
        <dbReference type="ARBA" id="ARBA00022801"/>
    </source>
</evidence>
<dbReference type="InterPro" id="IPR000639">
    <property type="entry name" value="Epox_hydrolase-like"/>
</dbReference>
<dbReference type="AlphaFoldDB" id="A0A5C8NM22"/>
<reference evidence="3 4" key="1">
    <citation type="submission" date="2019-06" db="EMBL/GenBank/DDBJ databases">
        <title>Aeromicrobium sp. nov., isolated from a maize field.</title>
        <authorList>
            <person name="Lin S.-Y."/>
            <person name="Tsai C.-F."/>
            <person name="Young C.-C."/>
        </authorList>
    </citation>
    <scope>NUCLEOTIDE SEQUENCE [LARGE SCALE GENOMIC DNA]</scope>
    <source>
        <strain evidence="3 4">CC-CFT486</strain>
    </source>
</reference>
<evidence type="ECO:0000259" key="2">
    <source>
        <dbReference type="Pfam" id="PF00561"/>
    </source>
</evidence>
<dbReference type="PANTHER" id="PTHR43329">
    <property type="entry name" value="EPOXIDE HYDROLASE"/>
    <property type="match status" value="1"/>
</dbReference>
<name>A0A5C8NM22_9ACTN</name>
<organism evidence="3 4">
    <name type="scientific">Aeromicrobium terrae</name>
    <dbReference type="NCBI Taxonomy" id="2498846"/>
    <lineage>
        <taxon>Bacteria</taxon>
        <taxon>Bacillati</taxon>
        <taxon>Actinomycetota</taxon>
        <taxon>Actinomycetes</taxon>
        <taxon>Propionibacteriales</taxon>
        <taxon>Nocardioidaceae</taxon>
        <taxon>Aeromicrobium</taxon>
    </lineage>
</organism>
<keyword evidence="1 3" id="KW-0378">Hydrolase</keyword>
<dbReference type="GO" id="GO:0016787">
    <property type="term" value="F:hydrolase activity"/>
    <property type="evidence" value="ECO:0007669"/>
    <property type="project" value="UniProtKB-KW"/>
</dbReference>
<feature type="domain" description="AB hydrolase-1" evidence="2">
    <location>
        <begin position="28"/>
        <end position="265"/>
    </location>
</feature>
<gene>
    <name evidence="3" type="ORF">FHP06_06350</name>
</gene>
<evidence type="ECO:0000313" key="4">
    <source>
        <dbReference type="Proteomes" id="UP000321571"/>
    </source>
</evidence>
<dbReference type="Gene3D" id="3.40.50.1820">
    <property type="entry name" value="alpha/beta hydrolase"/>
    <property type="match status" value="1"/>
</dbReference>
<proteinExistence type="predicted"/>
<dbReference type="PRINTS" id="PR00111">
    <property type="entry name" value="ABHYDROLASE"/>
</dbReference>
<dbReference type="Pfam" id="PF00561">
    <property type="entry name" value="Abhydrolase_1"/>
    <property type="match status" value="1"/>
</dbReference>
<dbReference type="Proteomes" id="UP000321571">
    <property type="component" value="Unassembled WGS sequence"/>
</dbReference>
<dbReference type="EMBL" id="VDUX01000002">
    <property type="protein sequence ID" value="TXL62312.1"/>
    <property type="molecule type" value="Genomic_DNA"/>
</dbReference>
<dbReference type="OrthoDB" id="2987348at2"/>
<dbReference type="RefSeq" id="WP_147684869.1">
    <property type="nucleotide sequence ID" value="NZ_VDUX01000002.1"/>
</dbReference>
<dbReference type="InterPro" id="IPR029058">
    <property type="entry name" value="AB_hydrolase_fold"/>
</dbReference>
<dbReference type="SUPFAM" id="SSF53474">
    <property type="entry name" value="alpha/beta-Hydrolases"/>
    <property type="match status" value="1"/>
</dbReference>
<evidence type="ECO:0000313" key="3">
    <source>
        <dbReference type="EMBL" id="TXL62312.1"/>
    </source>
</evidence>
<dbReference type="PRINTS" id="PR00412">
    <property type="entry name" value="EPOXHYDRLASE"/>
</dbReference>
<sequence length="279" mass="30408">MTFAEQTPVTVGDLTFDVRIDGPDDGVPVLLLHGFPETSASWTDVVPRLTDAGMRVVAPDQRGYSPGARPEGVEHYAVDRLAADVVGIADAQGWDTFHLVGHDWGAAVAWYVAAHHGDRLRSLTALSVPHLAAYNRALREDADQQERAAYIGFLRIEGKAEALLMEDEFRRLRAMYGGDVPAEQVDDYLARLGEPGALTAALSWYRAMTAELGDLPVVRVPTTLVWGNGDLAIGRTPVEESAQHVDADYRFVELDASHWLPEQEPDAVAEAVLVRTGSV</sequence>